<evidence type="ECO:0000256" key="1">
    <source>
        <dbReference type="SAM" id="MobiDB-lite"/>
    </source>
</evidence>
<keyword evidence="3" id="KW-1185">Reference proteome</keyword>
<accession>A0A9Q9B711</accession>
<name>A0A9Q9B711_9PEZI</name>
<proteinExistence type="predicted"/>
<evidence type="ECO:0000313" key="3">
    <source>
        <dbReference type="Proteomes" id="UP001056384"/>
    </source>
</evidence>
<dbReference type="AlphaFoldDB" id="A0A9Q9B711"/>
<dbReference type="EMBL" id="CP099427">
    <property type="protein sequence ID" value="USW57521.1"/>
    <property type="molecule type" value="Genomic_DNA"/>
</dbReference>
<gene>
    <name evidence="2" type="ORF">Slin15195_G108400</name>
</gene>
<evidence type="ECO:0000313" key="2">
    <source>
        <dbReference type="EMBL" id="USW57521.1"/>
    </source>
</evidence>
<feature type="region of interest" description="Disordered" evidence="1">
    <location>
        <begin position="261"/>
        <end position="285"/>
    </location>
</feature>
<feature type="compositionally biased region" description="Basic and acidic residues" evidence="1">
    <location>
        <begin position="272"/>
        <end position="285"/>
    </location>
</feature>
<reference evidence="2" key="1">
    <citation type="submission" date="2022-06" db="EMBL/GenBank/DDBJ databases">
        <title>Complete genome sequences of two strains of the flax pathogen Septoria linicola.</title>
        <authorList>
            <person name="Lapalu N."/>
            <person name="Simon A."/>
            <person name="Demenou B."/>
            <person name="Paumier D."/>
            <person name="Guillot M.-P."/>
            <person name="Gout L."/>
            <person name="Valade R."/>
        </authorList>
    </citation>
    <scope>NUCLEOTIDE SEQUENCE</scope>
    <source>
        <strain evidence="2">SE15195</strain>
    </source>
</reference>
<protein>
    <submittedName>
        <fullName evidence="2">Uncharacterized protein</fullName>
    </submittedName>
</protein>
<organism evidence="2 3">
    <name type="scientific">Septoria linicola</name>
    <dbReference type="NCBI Taxonomy" id="215465"/>
    <lineage>
        <taxon>Eukaryota</taxon>
        <taxon>Fungi</taxon>
        <taxon>Dikarya</taxon>
        <taxon>Ascomycota</taxon>
        <taxon>Pezizomycotina</taxon>
        <taxon>Dothideomycetes</taxon>
        <taxon>Dothideomycetidae</taxon>
        <taxon>Mycosphaerellales</taxon>
        <taxon>Mycosphaerellaceae</taxon>
        <taxon>Septoria</taxon>
    </lineage>
</organism>
<dbReference type="OrthoDB" id="538223at2759"/>
<sequence length="285" mass="32503">MPYLQYSVYTLIDLHTLQQETLLHNLNSNKYCKTPARFPPDSQLQQPSLLSTYSHHITLGDTDRTIHPNFFVVIDQVQTSGNDSVLIVNLKAPTTRKDCKFVIGVSRTTIDQASLAGANLDVGNVDWIEMKQSEKEKWNGGEVYRDERYFATVLRKEKEMLREDGREDEGQVLYAWFSLVRRALPINELLEPGYMDLTPAQRRVSLVLNASRLEDPWSAIREKFVKACCEMPRMSRKIFLVSESEDAGHDGISIYRALWSPETGSDQAQPKGSDKPTMRVAFKDA</sequence>
<dbReference type="Proteomes" id="UP001056384">
    <property type="component" value="Chromosome 10"/>
</dbReference>